<dbReference type="GO" id="GO:0005737">
    <property type="term" value="C:cytoplasm"/>
    <property type="evidence" value="ECO:0007669"/>
    <property type="project" value="TreeGrafter"/>
</dbReference>
<dbReference type="PANTHER" id="PTHR11991:SF0">
    <property type="entry name" value="TRANSLATIONALLY-CONTROLLED TUMOR PROTEIN"/>
    <property type="match status" value="1"/>
</dbReference>
<gene>
    <name evidence="3" type="ORF">GSONMT00003483001</name>
</gene>
<dbReference type="InterPro" id="IPR011323">
    <property type="entry name" value="Mss4/transl-control_tumour"/>
</dbReference>
<dbReference type="SUPFAM" id="SSF51316">
    <property type="entry name" value="Mss4-like"/>
    <property type="match status" value="1"/>
</dbReference>
<comment type="similarity">
    <text evidence="1">Belongs to the TCTP family.</text>
</comment>
<evidence type="ECO:0000256" key="1">
    <source>
        <dbReference type="PROSITE-ProRule" id="PRU01133"/>
    </source>
</evidence>
<dbReference type="Gene3D" id="2.170.150.10">
    <property type="entry name" value="Metal Binding Protein, Guanine Nucleotide Exchange Factor, Chain A"/>
    <property type="match status" value="1"/>
</dbReference>
<dbReference type="PaxDb" id="8022-A0A060XK88"/>
<protein>
    <recommendedName>
        <fullName evidence="2">TCTP domain-containing protein</fullName>
    </recommendedName>
</protein>
<dbReference type="GO" id="GO:0005509">
    <property type="term" value="F:calcium ion binding"/>
    <property type="evidence" value="ECO:0007669"/>
    <property type="project" value="TreeGrafter"/>
</dbReference>
<dbReference type="EMBL" id="FR905484">
    <property type="protein sequence ID" value="CDQ79652.1"/>
    <property type="molecule type" value="Genomic_DNA"/>
</dbReference>
<dbReference type="Proteomes" id="UP000193380">
    <property type="component" value="Unassembled WGS sequence"/>
</dbReference>
<dbReference type="STRING" id="8022.A0A060XK88"/>
<reference evidence="3" key="2">
    <citation type="submission" date="2014-03" db="EMBL/GenBank/DDBJ databases">
        <authorList>
            <person name="Genoscope - CEA"/>
        </authorList>
    </citation>
    <scope>NUCLEOTIDE SEQUENCE</scope>
</reference>
<reference evidence="3" key="1">
    <citation type="journal article" date="2014" name="Nat. Commun.">
        <title>The rainbow trout genome provides novel insights into evolution after whole-genome duplication in vertebrates.</title>
        <authorList>
            <person name="Berthelot C."/>
            <person name="Brunet F."/>
            <person name="Chalopin D."/>
            <person name="Juanchich A."/>
            <person name="Bernard M."/>
            <person name="Noel B."/>
            <person name="Bento P."/>
            <person name="Da Silva C."/>
            <person name="Labadie K."/>
            <person name="Alberti A."/>
            <person name="Aury J.M."/>
            <person name="Louis A."/>
            <person name="Dehais P."/>
            <person name="Bardou P."/>
            <person name="Montfort J."/>
            <person name="Klopp C."/>
            <person name="Cabau C."/>
            <person name="Gaspin C."/>
            <person name="Thorgaard G.H."/>
            <person name="Boussaha M."/>
            <person name="Quillet E."/>
            <person name="Guyomard R."/>
            <person name="Galiana D."/>
            <person name="Bobe J."/>
            <person name="Volff J.N."/>
            <person name="Genet C."/>
            <person name="Wincker P."/>
            <person name="Jaillon O."/>
            <person name="Roest Crollius H."/>
            <person name="Guiguen Y."/>
        </authorList>
    </citation>
    <scope>NUCLEOTIDE SEQUENCE [LARGE SCALE GENOMIC DNA]</scope>
</reference>
<organism evidence="3 4">
    <name type="scientific">Oncorhynchus mykiss</name>
    <name type="common">Rainbow trout</name>
    <name type="synonym">Salmo gairdneri</name>
    <dbReference type="NCBI Taxonomy" id="8022"/>
    <lineage>
        <taxon>Eukaryota</taxon>
        <taxon>Metazoa</taxon>
        <taxon>Chordata</taxon>
        <taxon>Craniata</taxon>
        <taxon>Vertebrata</taxon>
        <taxon>Euteleostomi</taxon>
        <taxon>Actinopterygii</taxon>
        <taxon>Neopterygii</taxon>
        <taxon>Teleostei</taxon>
        <taxon>Protacanthopterygii</taxon>
        <taxon>Salmoniformes</taxon>
        <taxon>Salmonidae</taxon>
        <taxon>Salmoninae</taxon>
        <taxon>Oncorhynchus</taxon>
    </lineage>
</organism>
<accession>A0A060XK88</accession>
<dbReference type="PROSITE" id="PS51797">
    <property type="entry name" value="TCTP_3"/>
    <property type="match status" value="1"/>
</dbReference>
<evidence type="ECO:0000259" key="2">
    <source>
        <dbReference type="PROSITE" id="PS51797"/>
    </source>
</evidence>
<dbReference type="AlphaFoldDB" id="A0A060XK88"/>
<dbReference type="Pfam" id="PF00838">
    <property type="entry name" value="TCTP"/>
    <property type="match status" value="1"/>
</dbReference>
<dbReference type="InterPro" id="IPR018105">
    <property type="entry name" value="Translational_control_tumour_p"/>
</dbReference>
<name>A0A060XK88_ONCMY</name>
<feature type="domain" description="TCTP" evidence="2">
    <location>
        <begin position="1"/>
        <end position="158"/>
    </location>
</feature>
<evidence type="ECO:0000313" key="4">
    <source>
        <dbReference type="Proteomes" id="UP000193380"/>
    </source>
</evidence>
<sequence length="183" mass="20752">MFRHLQDQIITKWDLQGKDASPMQNIDDSLLGVNASAEVQDDVCESRTVNGVDIVLNHRLQETSFTKDSYKGYIKDYMKVCVCAHMIKAKLEENNPDGVKPFTTGAQEEIKMIMGNMKNYQFFYFTGESMNPDGMVGLLDIRKDGFTPFKDGLEMEKCPRPFSSVYLCNNNTCYNHCPSSSLS</sequence>
<evidence type="ECO:0000313" key="3">
    <source>
        <dbReference type="EMBL" id="CDQ79652.1"/>
    </source>
</evidence>
<dbReference type="InterPro" id="IPR011057">
    <property type="entry name" value="Mss4-like_sf"/>
</dbReference>
<dbReference type="PRINTS" id="PR01653">
    <property type="entry name" value="TCTPROTEIN"/>
</dbReference>
<proteinExistence type="inferred from homology"/>
<dbReference type="InterPro" id="IPR034737">
    <property type="entry name" value="TCTP"/>
</dbReference>
<dbReference type="PANTHER" id="PTHR11991">
    <property type="entry name" value="TRANSLATIONALLY CONTROLLED TUMOR PROTEIN-RELATED"/>
    <property type="match status" value="1"/>
</dbReference>